<dbReference type="InterPro" id="IPR036844">
    <property type="entry name" value="Hint_dom_sf"/>
</dbReference>
<evidence type="ECO:0000256" key="2">
    <source>
        <dbReference type="ARBA" id="ARBA00022670"/>
    </source>
</evidence>
<keyword evidence="3" id="KW-0479">Metal-binding</keyword>
<keyword evidence="4" id="KW-0378">Hydrolase</keyword>
<evidence type="ECO:0000313" key="8">
    <source>
        <dbReference type="EMBL" id="VCU10464.1"/>
    </source>
</evidence>
<dbReference type="RefSeq" id="WP_129610905.1">
    <property type="nucleotide sequence ID" value="NZ_NPEW01000007.1"/>
</dbReference>
<name>A0A3S4BYA1_9BRAD</name>
<dbReference type="EMBL" id="UWOC01000181">
    <property type="protein sequence ID" value="VCU10464.1"/>
    <property type="molecule type" value="Genomic_DNA"/>
</dbReference>
<evidence type="ECO:0000259" key="7">
    <source>
        <dbReference type="SMART" id="SM00306"/>
    </source>
</evidence>
<proteinExistence type="predicted"/>
<dbReference type="GO" id="GO:0046872">
    <property type="term" value="F:metal ion binding"/>
    <property type="evidence" value="ECO:0007669"/>
    <property type="project" value="UniProtKB-KW"/>
</dbReference>
<dbReference type="GO" id="GO:0004222">
    <property type="term" value="F:metalloendopeptidase activity"/>
    <property type="evidence" value="ECO:0007669"/>
    <property type="project" value="InterPro"/>
</dbReference>
<evidence type="ECO:0000256" key="5">
    <source>
        <dbReference type="ARBA" id="ARBA00022833"/>
    </source>
</evidence>
<evidence type="ECO:0000256" key="6">
    <source>
        <dbReference type="ARBA" id="ARBA00023049"/>
    </source>
</evidence>
<gene>
    <name evidence="8" type="primary">bepA_7</name>
    <name evidence="8" type="ORF">RHODGE_RHODGE_04060</name>
</gene>
<dbReference type="AlphaFoldDB" id="A0A3S4BYA1"/>
<dbReference type="Proteomes" id="UP000289200">
    <property type="component" value="Unassembled WGS sequence"/>
</dbReference>
<evidence type="ECO:0000256" key="1">
    <source>
        <dbReference type="ARBA" id="ARBA00001947"/>
    </source>
</evidence>
<reference evidence="9" key="1">
    <citation type="submission" date="2018-10" db="EMBL/GenBank/DDBJ databases">
        <authorList>
            <person name="Peiro R."/>
            <person name="Begona"/>
            <person name="Cbmso G."/>
            <person name="Lopez M."/>
            <person name="Gonzalez S."/>
            <person name="Sacristan E."/>
            <person name="Castillo E."/>
        </authorList>
    </citation>
    <scope>NUCLEOTIDE SEQUENCE [LARGE SCALE GENOMIC DNA]</scope>
</reference>
<dbReference type="GO" id="GO:0016539">
    <property type="term" value="P:intein-mediated protein splicing"/>
    <property type="evidence" value="ECO:0007669"/>
    <property type="project" value="InterPro"/>
</dbReference>
<keyword evidence="5" id="KW-0862">Zinc</keyword>
<dbReference type="SUPFAM" id="SSF55486">
    <property type="entry name" value="Metalloproteases ('zincins'), catalytic domain"/>
    <property type="match status" value="1"/>
</dbReference>
<dbReference type="SMART" id="SM00306">
    <property type="entry name" value="HintN"/>
    <property type="match status" value="1"/>
</dbReference>
<dbReference type="InterPro" id="IPR001915">
    <property type="entry name" value="Peptidase_M48"/>
</dbReference>
<dbReference type="InterPro" id="IPR006141">
    <property type="entry name" value="Intein_N"/>
</dbReference>
<sequence length="464" mass="49269">MVNPCPSAHCSGIQGSVNEICKATGWGVNHPVIVQGPDGSICYCTCSCLAFGTPVATDTGYRAIETFVVGDTVRACGLDLDWQSHTVAFSNGTPGASKQKYAVLVVYADTAIAVTSDHLFLMSDKTLRRADRLAPGDELVTPAGQPVPIASVHIGDYYAGFHHIATKQEEPPADLAGHLIDTNGVVSADYAVQLYARDTEFRNQFSLTAGHDERPIVGSPEHVRRYGAGSRQAPDSASFANRAAAPAMTVSRHQARDLKGPVFVPAEATVVPIPPGAASFISDEEAAAKAADPMRAWNDPLSRQWTQYLLDQHAAFYPQVTYQFDWADDTVNAYAWVDGSGIRHIAIKGGLVRYVALQMEGIALVIAHELGHHYGGPPTFPGGLSCEGQADYAAVRDVMRKVWFGEQYATFALAGIAQMAAFFGVPNDPTAPGGSSGCSHPPGACRIATYYGALRLSGKPGCAS</sequence>
<comment type="cofactor">
    <cofactor evidence="1">
        <name>Zn(2+)</name>
        <dbReference type="ChEBI" id="CHEBI:29105"/>
    </cofactor>
</comment>
<keyword evidence="9" id="KW-1185">Reference proteome</keyword>
<dbReference type="Gene3D" id="2.170.16.10">
    <property type="entry name" value="Hedgehog/Intein (Hint) domain"/>
    <property type="match status" value="1"/>
</dbReference>
<feature type="domain" description="Hint" evidence="7">
    <location>
        <begin position="46"/>
        <end position="143"/>
    </location>
</feature>
<dbReference type="Pfam" id="PF01435">
    <property type="entry name" value="Peptidase_M48"/>
    <property type="match status" value="1"/>
</dbReference>
<accession>A0A3S4BYA1</accession>
<keyword evidence="6" id="KW-0482">Metalloprotease</keyword>
<evidence type="ECO:0000256" key="4">
    <source>
        <dbReference type="ARBA" id="ARBA00022801"/>
    </source>
</evidence>
<organism evidence="8 9">
    <name type="scientific">Rhodoplanes serenus</name>
    <dbReference type="NCBI Taxonomy" id="200615"/>
    <lineage>
        <taxon>Bacteria</taxon>
        <taxon>Pseudomonadati</taxon>
        <taxon>Pseudomonadota</taxon>
        <taxon>Alphaproteobacteria</taxon>
        <taxon>Hyphomicrobiales</taxon>
        <taxon>Nitrobacteraceae</taxon>
        <taxon>Rhodoplanes</taxon>
    </lineage>
</organism>
<evidence type="ECO:0000313" key="9">
    <source>
        <dbReference type="Proteomes" id="UP000289200"/>
    </source>
</evidence>
<comment type="caution">
    <text evidence="8">The sequence shown here is derived from an EMBL/GenBank/DDBJ whole genome shotgun (WGS) entry which is preliminary data.</text>
</comment>
<dbReference type="OrthoDB" id="7191465at2"/>
<evidence type="ECO:0000256" key="3">
    <source>
        <dbReference type="ARBA" id="ARBA00022723"/>
    </source>
</evidence>
<dbReference type="Gene3D" id="3.30.2010.10">
    <property type="entry name" value="Metalloproteases ('zincins'), catalytic domain"/>
    <property type="match status" value="1"/>
</dbReference>
<keyword evidence="2 8" id="KW-0645">Protease</keyword>
<dbReference type="PROSITE" id="PS50817">
    <property type="entry name" value="INTEIN_N_TER"/>
    <property type="match status" value="1"/>
</dbReference>
<protein>
    <submittedName>
        <fullName evidence="8">Beta-barrel assembly-enhancing protease</fullName>
    </submittedName>
</protein>
<dbReference type="SUPFAM" id="SSF51294">
    <property type="entry name" value="Hedgehog/intein (Hint) domain"/>
    <property type="match status" value="1"/>
</dbReference>
<dbReference type="InterPro" id="IPR003587">
    <property type="entry name" value="Hint_dom_N"/>
</dbReference>